<dbReference type="Gene3D" id="3.40.1190.10">
    <property type="entry name" value="Mur-like, catalytic domain"/>
    <property type="match status" value="1"/>
</dbReference>
<dbReference type="EC" id="6.3.2.8" evidence="3"/>
<evidence type="ECO:0000256" key="4">
    <source>
        <dbReference type="ARBA" id="ARBA00022490"/>
    </source>
</evidence>
<dbReference type="PANTHER" id="PTHR43445:SF3">
    <property type="entry name" value="UDP-N-ACETYLMURAMATE--L-ALANINE LIGASE"/>
    <property type="match status" value="1"/>
</dbReference>
<dbReference type="EMBL" id="UINC01003365">
    <property type="protein sequence ID" value="SVA05676.1"/>
    <property type="molecule type" value="Genomic_DNA"/>
</dbReference>
<dbReference type="Gene3D" id="3.40.50.720">
    <property type="entry name" value="NAD(P)-binding Rossmann-like Domain"/>
    <property type="match status" value="1"/>
</dbReference>
<evidence type="ECO:0000256" key="6">
    <source>
        <dbReference type="ARBA" id="ARBA00022741"/>
    </source>
</evidence>
<comment type="pathway">
    <text evidence="2">Cell wall biogenesis; peptidoglycan biosynthesis.</text>
</comment>
<dbReference type="InterPro" id="IPR004101">
    <property type="entry name" value="Mur_ligase_C"/>
</dbReference>
<evidence type="ECO:0000256" key="2">
    <source>
        <dbReference type="ARBA" id="ARBA00004752"/>
    </source>
</evidence>
<dbReference type="SUPFAM" id="SSF53244">
    <property type="entry name" value="MurD-like peptide ligases, peptide-binding domain"/>
    <property type="match status" value="1"/>
</dbReference>
<dbReference type="InterPro" id="IPR036615">
    <property type="entry name" value="Mur_ligase_C_dom_sf"/>
</dbReference>
<sequence length="456" mass="51017">MVGIGGIGMSGIAEILHNLGYKVYGSDLNESSNVRRLRKIGINVYIGHDPSNVKGSSLLVYSSAVSKRNPEIISANDLAIPVISRSKMLAELMRMKKTITIAGSHGKTSTTSIISDIFYSSHFDPTVINGGIINSFGSNTKLGSDEWMIVETDESDGSFIELPSFCGVITSIDNEHLDFYGNMKSLNLAFEKYINNISIFGFVAVCSDDQRAYKLAKKSKVSKVFFYGHDKKANIMAKNIRNTKSGTKFDIQLKYNNTSKREVKNFFVPIHGKHNINNALSAITVTSNLGVDFQNIKIGLKNFKGVKRRLSFINNVNGVSFYDDYAHHPTEIKATLSALKILKKKRIISIVQPHRYSRLKNTFTQFCNSFDKSNITLFLPVYAAGEKNIGRYSSKYLAESIKKNGKKNIYYCQNEEELENFLINNLRKKDLVVFMGAGNISKMAHEFVSKYTGLNK</sequence>
<keyword evidence="6" id="KW-0547">Nucleotide-binding</keyword>
<organism evidence="12">
    <name type="scientific">marine metagenome</name>
    <dbReference type="NCBI Taxonomy" id="408172"/>
    <lineage>
        <taxon>unclassified sequences</taxon>
        <taxon>metagenomes</taxon>
        <taxon>ecological metagenomes</taxon>
    </lineage>
</organism>
<dbReference type="PANTHER" id="PTHR43445">
    <property type="entry name" value="UDP-N-ACETYLMURAMATE--L-ALANINE LIGASE-RELATED"/>
    <property type="match status" value="1"/>
</dbReference>
<comment type="subcellular location">
    <subcellularLocation>
        <location evidence="1">Cytoplasm</location>
    </subcellularLocation>
</comment>
<feature type="domain" description="Mur ligase N-terminal catalytic" evidence="9">
    <location>
        <begin position="1"/>
        <end position="96"/>
    </location>
</feature>
<dbReference type="InterPro" id="IPR013221">
    <property type="entry name" value="Mur_ligase_cen"/>
</dbReference>
<keyword evidence="4" id="KW-0963">Cytoplasm</keyword>
<dbReference type="Pfam" id="PF08245">
    <property type="entry name" value="Mur_ligase_M"/>
    <property type="match status" value="1"/>
</dbReference>
<dbReference type="Pfam" id="PF01225">
    <property type="entry name" value="Mur_ligase"/>
    <property type="match status" value="1"/>
</dbReference>
<evidence type="ECO:0000259" key="9">
    <source>
        <dbReference type="Pfam" id="PF01225"/>
    </source>
</evidence>
<dbReference type="Gene3D" id="3.90.190.20">
    <property type="entry name" value="Mur ligase, C-terminal domain"/>
    <property type="match status" value="1"/>
</dbReference>
<dbReference type="GO" id="GO:0005524">
    <property type="term" value="F:ATP binding"/>
    <property type="evidence" value="ECO:0007669"/>
    <property type="project" value="UniProtKB-KW"/>
</dbReference>
<evidence type="ECO:0000313" key="12">
    <source>
        <dbReference type="EMBL" id="SVA05676.1"/>
    </source>
</evidence>
<dbReference type="GO" id="GO:0005737">
    <property type="term" value="C:cytoplasm"/>
    <property type="evidence" value="ECO:0007669"/>
    <property type="project" value="UniProtKB-SubCell"/>
</dbReference>
<dbReference type="SUPFAM" id="SSF51984">
    <property type="entry name" value="MurCD N-terminal domain"/>
    <property type="match status" value="1"/>
</dbReference>
<evidence type="ECO:0000256" key="1">
    <source>
        <dbReference type="ARBA" id="ARBA00004496"/>
    </source>
</evidence>
<dbReference type="GO" id="GO:0009252">
    <property type="term" value="P:peptidoglycan biosynthetic process"/>
    <property type="evidence" value="ECO:0007669"/>
    <property type="project" value="UniProtKB-UniPathway"/>
</dbReference>
<accession>A0A381SNW3</accession>
<comment type="catalytic activity">
    <reaction evidence="8">
        <text>UDP-N-acetyl-alpha-D-muramate + L-alanine + ATP = UDP-N-acetyl-alpha-D-muramoyl-L-alanine + ADP + phosphate + H(+)</text>
        <dbReference type="Rhea" id="RHEA:23372"/>
        <dbReference type="ChEBI" id="CHEBI:15378"/>
        <dbReference type="ChEBI" id="CHEBI:30616"/>
        <dbReference type="ChEBI" id="CHEBI:43474"/>
        <dbReference type="ChEBI" id="CHEBI:57972"/>
        <dbReference type="ChEBI" id="CHEBI:70757"/>
        <dbReference type="ChEBI" id="CHEBI:83898"/>
        <dbReference type="ChEBI" id="CHEBI:456216"/>
        <dbReference type="EC" id="6.3.2.8"/>
    </reaction>
</comment>
<name>A0A381SNW3_9ZZZZ</name>
<evidence type="ECO:0000256" key="7">
    <source>
        <dbReference type="ARBA" id="ARBA00022840"/>
    </source>
</evidence>
<evidence type="ECO:0000259" key="10">
    <source>
        <dbReference type="Pfam" id="PF02875"/>
    </source>
</evidence>
<dbReference type="SUPFAM" id="SSF53623">
    <property type="entry name" value="MurD-like peptide ligases, catalytic domain"/>
    <property type="match status" value="1"/>
</dbReference>
<evidence type="ECO:0000259" key="11">
    <source>
        <dbReference type="Pfam" id="PF08245"/>
    </source>
</evidence>
<dbReference type="InterPro" id="IPR036565">
    <property type="entry name" value="Mur-like_cat_sf"/>
</dbReference>
<dbReference type="NCBIfam" id="TIGR01082">
    <property type="entry name" value="murC"/>
    <property type="match status" value="1"/>
</dbReference>
<dbReference type="InterPro" id="IPR005758">
    <property type="entry name" value="UDP-N-AcMur_Ala_ligase_MurC"/>
</dbReference>
<proteinExistence type="inferred from homology"/>
<dbReference type="InterPro" id="IPR000713">
    <property type="entry name" value="Mur_ligase_N"/>
</dbReference>
<keyword evidence="7" id="KW-0067">ATP-binding</keyword>
<protein>
    <recommendedName>
        <fullName evidence="3">UDP-N-acetylmuramate--L-alanine ligase</fullName>
        <ecNumber evidence="3">6.3.2.8</ecNumber>
    </recommendedName>
</protein>
<dbReference type="AlphaFoldDB" id="A0A381SNW3"/>
<feature type="domain" description="Mur ligase central" evidence="11">
    <location>
        <begin position="101"/>
        <end position="285"/>
    </location>
</feature>
<gene>
    <name evidence="12" type="ORF">METZ01_LOCUS58530</name>
</gene>
<feature type="domain" description="Mur ligase C-terminal" evidence="10">
    <location>
        <begin position="308"/>
        <end position="438"/>
    </location>
</feature>
<dbReference type="InterPro" id="IPR050061">
    <property type="entry name" value="MurCDEF_pg_biosynth"/>
</dbReference>
<dbReference type="HAMAP" id="MF_00046">
    <property type="entry name" value="MurC"/>
    <property type="match status" value="1"/>
</dbReference>
<reference evidence="12" key="1">
    <citation type="submission" date="2018-05" db="EMBL/GenBank/DDBJ databases">
        <authorList>
            <person name="Lanie J.A."/>
            <person name="Ng W.-L."/>
            <person name="Kazmierczak K.M."/>
            <person name="Andrzejewski T.M."/>
            <person name="Davidsen T.M."/>
            <person name="Wayne K.J."/>
            <person name="Tettelin H."/>
            <person name="Glass J.I."/>
            <person name="Rusch D."/>
            <person name="Podicherti R."/>
            <person name="Tsui H.-C.T."/>
            <person name="Winkler M.E."/>
        </authorList>
    </citation>
    <scope>NUCLEOTIDE SEQUENCE</scope>
</reference>
<evidence type="ECO:0000256" key="5">
    <source>
        <dbReference type="ARBA" id="ARBA00022598"/>
    </source>
</evidence>
<dbReference type="UniPathway" id="UPA00219"/>
<dbReference type="GO" id="GO:0008763">
    <property type="term" value="F:UDP-N-acetylmuramate-L-alanine ligase activity"/>
    <property type="evidence" value="ECO:0007669"/>
    <property type="project" value="UniProtKB-EC"/>
</dbReference>
<keyword evidence="5" id="KW-0436">Ligase</keyword>
<dbReference type="Pfam" id="PF02875">
    <property type="entry name" value="Mur_ligase_C"/>
    <property type="match status" value="1"/>
</dbReference>
<evidence type="ECO:0000256" key="8">
    <source>
        <dbReference type="ARBA" id="ARBA00047833"/>
    </source>
</evidence>
<evidence type="ECO:0000256" key="3">
    <source>
        <dbReference type="ARBA" id="ARBA00012211"/>
    </source>
</evidence>